<protein>
    <recommendedName>
        <fullName evidence="5">Solute-binding protein family 5 domain-containing protein</fullName>
    </recommendedName>
</protein>
<comment type="subcellular location">
    <subcellularLocation>
        <location evidence="1">Cell envelope</location>
    </subcellularLocation>
</comment>
<dbReference type="Proteomes" id="UP000239290">
    <property type="component" value="Unassembled WGS sequence"/>
</dbReference>
<name>A0A2S8INL8_RHOOP</name>
<dbReference type="PIRSF" id="PIRSF002741">
    <property type="entry name" value="MppA"/>
    <property type="match status" value="1"/>
</dbReference>
<dbReference type="Gene3D" id="3.40.190.10">
    <property type="entry name" value="Periplasmic binding protein-like II"/>
    <property type="match status" value="1"/>
</dbReference>
<comment type="caution">
    <text evidence="6">The sequence shown here is derived from an EMBL/GenBank/DDBJ whole genome shotgun (WGS) entry which is preliminary data.</text>
</comment>
<comment type="similarity">
    <text evidence="2">Belongs to the bacterial solute-binding protein 5 family.</text>
</comment>
<dbReference type="SUPFAM" id="SSF53850">
    <property type="entry name" value="Periplasmic binding protein-like II"/>
    <property type="match status" value="1"/>
</dbReference>
<dbReference type="GO" id="GO:0043190">
    <property type="term" value="C:ATP-binding cassette (ABC) transporter complex"/>
    <property type="evidence" value="ECO:0007669"/>
    <property type="project" value="InterPro"/>
</dbReference>
<gene>
    <name evidence="6" type="ORF">C5613_36440</name>
</gene>
<keyword evidence="4" id="KW-0732">Signal</keyword>
<dbReference type="Pfam" id="PF00496">
    <property type="entry name" value="SBP_bac_5"/>
    <property type="match status" value="1"/>
</dbReference>
<dbReference type="PANTHER" id="PTHR30290:SF10">
    <property type="entry name" value="PERIPLASMIC OLIGOPEPTIDE-BINDING PROTEIN-RELATED"/>
    <property type="match status" value="1"/>
</dbReference>
<dbReference type="Gene3D" id="3.10.105.10">
    <property type="entry name" value="Dipeptide-binding Protein, Domain 3"/>
    <property type="match status" value="1"/>
</dbReference>
<dbReference type="InterPro" id="IPR000914">
    <property type="entry name" value="SBP_5_dom"/>
</dbReference>
<evidence type="ECO:0000259" key="5">
    <source>
        <dbReference type="Pfam" id="PF00496"/>
    </source>
</evidence>
<dbReference type="GO" id="GO:1904680">
    <property type="term" value="F:peptide transmembrane transporter activity"/>
    <property type="evidence" value="ECO:0007669"/>
    <property type="project" value="TreeGrafter"/>
</dbReference>
<dbReference type="InterPro" id="IPR039424">
    <property type="entry name" value="SBP_5"/>
</dbReference>
<dbReference type="GO" id="GO:0042597">
    <property type="term" value="C:periplasmic space"/>
    <property type="evidence" value="ECO:0007669"/>
    <property type="project" value="UniProtKB-ARBA"/>
</dbReference>
<sequence length="544" mass="58245">MAEVAMNIKQLSAVATRARKQMCRKASLRGLSIVLAIAAVLVAATGCGGSGSLPSGSRDTTTLRIAVSSSTPMNPAKSTYAVYWGAMGTNPAYAALFHVTTDGEIKPQLATEWGYVNTAERKNEVFEFTLRDDAEFSDGTPVNAQAVVGWLEYFVQAKGLYANVLGSEPKFTATGPHTVRIELSAPNPRLPEILSDQGSAIGLIGSPAAVADPELMESGTYGAGPYKLLPSETVNNDHYTYVPNTSYWDQDAIHFEKINVKVIANASTRLQAQQSGEYDVTIGDPSTASQAAGLQVASAPQGVFYLSFDTKHDVGAPALRDVRVRQAMNYAIDREGIAKALFGETADPAYGYVTQDLDTASHNFRYEYDPAKAKQLLAEAGYADGLTLNGIDTGTFLGQFGTPLVSAVAENLKAVGIKLDSQSSPNQADYAKKVFEYKAAVVQTLGVISTTPPIYTQNLAPDGTTNFFGEDKEITRLYEAGVSSDDPDAAWGEMWQRYTNQAYTIPLVTYPALYYVSKGISGVDVSAAAPSSLPTAWYPADKQQ</sequence>
<evidence type="ECO:0000313" key="7">
    <source>
        <dbReference type="Proteomes" id="UP000239290"/>
    </source>
</evidence>
<evidence type="ECO:0000256" key="2">
    <source>
        <dbReference type="ARBA" id="ARBA00005695"/>
    </source>
</evidence>
<dbReference type="PANTHER" id="PTHR30290">
    <property type="entry name" value="PERIPLASMIC BINDING COMPONENT OF ABC TRANSPORTER"/>
    <property type="match status" value="1"/>
</dbReference>
<dbReference type="InterPro" id="IPR030678">
    <property type="entry name" value="Peptide/Ni-bd"/>
</dbReference>
<accession>A0A2S8INL8</accession>
<dbReference type="GO" id="GO:0015833">
    <property type="term" value="P:peptide transport"/>
    <property type="evidence" value="ECO:0007669"/>
    <property type="project" value="TreeGrafter"/>
</dbReference>
<dbReference type="AlphaFoldDB" id="A0A2S8INL8"/>
<proteinExistence type="inferred from homology"/>
<feature type="domain" description="Solute-binding protein family 5" evidence="5">
    <location>
        <begin position="104"/>
        <end position="457"/>
    </location>
</feature>
<keyword evidence="3" id="KW-0813">Transport</keyword>
<evidence type="ECO:0000313" key="6">
    <source>
        <dbReference type="EMBL" id="PQP16381.1"/>
    </source>
</evidence>
<evidence type="ECO:0000256" key="3">
    <source>
        <dbReference type="ARBA" id="ARBA00022448"/>
    </source>
</evidence>
<dbReference type="GO" id="GO:0030313">
    <property type="term" value="C:cell envelope"/>
    <property type="evidence" value="ECO:0007669"/>
    <property type="project" value="UniProtKB-SubCell"/>
</dbReference>
<organism evidence="6 7">
    <name type="scientific">Rhodococcus opacus</name>
    <name type="common">Nocardia opaca</name>
    <dbReference type="NCBI Taxonomy" id="37919"/>
    <lineage>
        <taxon>Bacteria</taxon>
        <taxon>Bacillati</taxon>
        <taxon>Actinomycetota</taxon>
        <taxon>Actinomycetes</taxon>
        <taxon>Mycobacteriales</taxon>
        <taxon>Nocardiaceae</taxon>
        <taxon>Rhodococcus</taxon>
    </lineage>
</organism>
<reference evidence="7" key="1">
    <citation type="submission" date="2018-02" db="EMBL/GenBank/DDBJ databases">
        <title>Draft genome sequencing of Rhodococcus opacus KU647198.</title>
        <authorList>
            <person name="Zheng B.-X."/>
        </authorList>
    </citation>
    <scope>NUCLEOTIDE SEQUENCE [LARGE SCALE GENOMIC DNA]</scope>
    <source>
        <strain evidence="7">04-OD7</strain>
    </source>
</reference>
<evidence type="ECO:0000256" key="1">
    <source>
        <dbReference type="ARBA" id="ARBA00004196"/>
    </source>
</evidence>
<dbReference type="EMBL" id="PUIO01000064">
    <property type="protein sequence ID" value="PQP16381.1"/>
    <property type="molecule type" value="Genomic_DNA"/>
</dbReference>
<dbReference type="Gene3D" id="3.90.76.10">
    <property type="entry name" value="Dipeptide-binding Protein, Domain 1"/>
    <property type="match status" value="1"/>
</dbReference>
<evidence type="ECO:0000256" key="4">
    <source>
        <dbReference type="ARBA" id="ARBA00022729"/>
    </source>
</evidence>